<gene>
    <name evidence="7" type="ORF">SAE02_61170</name>
</gene>
<keyword evidence="4 5" id="KW-0472">Membrane</keyword>
<dbReference type="EMBL" id="BJYZ01000034">
    <property type="protein sequence ID" value="GEO41969.1"/>
    <property type="molecule type" value="Genomic_DNA"/>
</dbReference>
<evidence type="ECO:0000256" key="5">
    <source>
        <dbReference type="SAM" id="Phobius"/>
    </source>
</evidence>
<dbReference type="AlphaFoldDB" id="A0A512DZV8"/>
<accession>A0A512DZV8</accession>
<dbReference type="Pfam" id="PF01699">
    <property type="entry name" value="Na_Ca_ex"/>
    <property type="match status" value="1"/>
</dbReference>
<feature type="domain" description="Sodium/calcium exchanger membrane region" evidence="6">
    <location>
        <begin position="11"/>
        <end position="54"/>
    </location>
</feature>
<evidence type="ECO:0000313" key="7">
    <source>
        <dbReference type="EMBL" id="GEO41969.1"/>
    </source>
</evidence>
<evidence type="ECO:0000256" key="1">
    <source>
        <dbReference type="ARBA" id="ARBA00004141"/>
    </source>
</evidence>
<feature type="transmembrane region" description="Helical" evidence="5">
    <location>
        <begin position="6"/>
        <end position="27"/>
    </location>
</feature>
<dbReference type="GO" id="GO:0055085">
    <property type="term" value="P:transmembrane transport"/>
    <property type="evidence" value="ECO:0007669"/>
    <property type="project" value="InterPro"/>
</dbReference>
<dbReference type="InterPro" id="IPR004837">
    <property type="entry name" value="NaCa_Exmemb"/>
</dbReference>
<keyword evidence="8" id="KW-1185">Reference proteome</keyword>
<comment type="subcellular location">
    <subcellularLocation>
        <location evidence="1">Membrane</location>
        <topology evidence="1">Multi-pass membrane protein</topology>
    </subcellularLocation>
</comment>
<keyword evidence="2 5" id="KW-0812">Transmembrane</keyword>
<dbReference type="Gene3D" id="1.20.1420.30">
    <property type="entry name" value="NCX, central ion-binding region"/>
    <property type="match status" value="1"/>
</dbReference>
<evidence type="ECO:0000313" key="8">
    <source>
        <dbReference type="Proteomes" id="UP000321523"/>
    </source>
</evidence>
<evidence type="ECO:0000256" key="4">
    <source>
        <dbReference type="ARBA" id="ARBA00023136"/>
    </source>
</evidence>
<dbReference type="RefSeq" id="WP_044434792.1">
    <property type="nucleotide sequence ID" value="NZ_BJYZ01000034.1"/>
</dbReference>
<evidence type="ECO:0000256" key="2">
    <source>
        <dbReference type="ARBA" id="ARBA00022692"/>
    </source>
</evidence>
<dbReference type="Proteomes" id="UP000321523">
    <property type="component" value="Unassembled WGS sequence"/>
</dbReference>
<dbReference type="InterPro" id="IPR044880">
    <property type="entry name" value="NCX_ion-bd_dom_sf"/>
</dbReference>
<comment type="caution">
    <text evidence="7">The sequence shown here is derived from an EMBL/GenBank/DDBJ whole genome shotgun (WGS) entry which is preliminary data.</text>
</comment>
<dbReference type="GO" id="GO:0016020">
    <property type="term" value="C:membrane"/>
    <property type="evidence" value="ECO:0007669"/>
    <property type="project" value="UniProtKB-SubCell"/>
</dbReference>
<evidence type="ECO:0000259" key="6">
    <source>
        <dbReference type="Pfam" id="PF01699"/>
    </source>
</evidence>
<organism evidence="7 8">
    <name type="scientific">Skermanella aerolata</name>
    <dbReference type="NCBI Taxonomy" id="393310"/>
    <lineage>
        <taxon>Bacteria</taxon>
        <taxon>Pseudomonadati</taxon>
        <taxon>Pseudomonadota</taxon>
        <taxon>Alphaproteobacteria</taxon>
        <taxon>Rhodospirillales</taxon>
        <taxon>Azospirillaceae</taxon>
        <taxon>Skermanella</taxon>
    </lineage>
</organism>
<sequence>MQISIPIGIIHFDIWIMVATALLLVAFETTGWRVTRWEGAALLACYGGYIAVQFSPDARALLGIA</sequence>
<proteinExistence type="predicted"/>
<protein>
    <recommendedName>
        <fullName evidence="6">Sodium/calcium exchanger membrane region domain-containing protein</fullName>
    </recommendedName>
</protein>
<name>A0A512DZV8_9PROT</name>
<reference evidence="7 8" key="1">
    <citation type="submission" date="2019-07" db="EMBL/GenBank/DDBJ databases">
        <title>Whole genome shotgun sequence of Skermanella aerolata NBRC 106429.</title>
        <authorList>
            <person name="Hosoyama A."/>
            <person name="Uohara A."/>
            <person name="Ohji S."/>
            <person name="Ichikawa N."/>
        </authorList>
    </citation>
    <scope>NUCLEOTIDE SEQUENCE [LARGE SCALE GENOMIC DNA]</scope>
    <source>
        <strain evidence="7 8">NBRC 106429</strain>
    </source>
</reference>
<dbReference type="OrthoDB" id="9794225at2"/>
<evidence type="ECO:0000256" key="3">
    <source>
        <dbReference type="ARBA" id="ARBA00022989"/>
    </source>
</evidence>
<keyword evidence="3 5" id="KW-1133">Transmembrane helix</keyword>